<dbReference type="InterPro" id="IPR017441">
    <property type="entry name" value="Protein_kinase_ATP_BS"/>
</dbReference>
<dbReference type="Pfam" id="PF00069">
    <property type="entry name" value="Pkinase"/>
    <property type="match status" value="1"/>
</dbReference>
<dbReference type="Gene3D" id="1.10.510.10">
    <property type="entry name" value="Transferase(Phosphotransferase) domain 1"/>
    <property type="match status" value="1"/>
</dbReference>
<organism evidence="14 15">
    <name type="scientific">Streptantibioticus silvisoli</name>
    <dbReference type="NCBI Taxonomy" id="2705255"/>
    <lineage>
        <taxon>Bacteria</taxon>
        <taxon>Bacillati</taxon>
        <taxon>Actinomycetota</taxon>
        <taxon>Actinomycetes</taxon>
        <taxon>Kitasatosporales</taxon>
        <taxon>Streptomycetaceae</taxon>
        <taxon>Streptantibioticus</taxon>
    </lineage>
</organism>
<reference evidence="14 15" key="1">
    <citation type="submission" date="2023-05" db="EMBL/GenBank/DDBJ databases">
        <title>Streptantibioticus silvisoli sp. nov., acidotolerant actinomycetes 1 from pine litter.</title>
        <authorList>
            <person name="Swiecimska M."/>
            <person name="Golinska P."/>
            <person name="Sangal V."/>
            <person name="Wachnowicz B."/>
            <person name="Goodfellow M."/>
        </authorList>
    </citation>
    <scope>NUCLEOTIDE SEQUENCE [LARGE SCALE GENOMIC DNA]</scope>
    <source>
        <strain evidence="14 15">SL54</strain>
    </source>
</reference>
<evidence type="ECO:0000256" key="1">
    <source>
        <dbReference type="ARBA" id="ARBA00012513"/>
    </source>
</evidence>
<evidence type="ECO:0000256" key="3">
    <source>
        <dbReference type="ARBA" id="ARBA00022679"/>
    </source>
</evidence>
<dbReference type="CDD" id="cd14014">
    <property type="entry name" value="STKc_PknB_like"/>
    <property type="match status" value="1"/>
</dbReference>
<evidence type="ECO:0000256" key="10">
    <source>
        <dbReference type="PROSITE-ProRule" id="PRU10141"/>
    </source>
</evidence>
<dbReference type="PANTHER" id="PTHR43289:SF6">
    <property type="entry name" value="SERINE_THREONINE-PROTEIN KINASE NEKL-3"/>
    <property type="match status" value="1"/>
</dbReference>
<gene>
    <name evidence="14" type="ORF">POF43_007715</name>
</gene>
<evidence type="ECO:0000256" key="7">
    <source>
        <dbReference type="ARBA" id="ARBA00022840"/>
    </source>
</evidence>
<dbReference type="EMBL" id="JAAGKO020000007">
    <property type="protein sequence ID" value="MDI5962598.1"/>
    <property type="molecule type" value="Genomic_DNA"/>
</dbReference>
<feature type="binding site" evidence="10">
    <location>
        <position position="40"/>
    </location>
    <ligand>
        <name>ATP</name>
        <dbReference type="ChEBI" id="CHEBI:30616"/>
    </ligand>
</feature>
<keyword evidence="6 14" id="KW-0418">Kinase</keyword>
<evidence type="ECO:0000256" key="11">
    <source>
        <dbReference type="SAM" id="MobiDB-lite"/>
    </source>
</evidence>
<dbReference type="RefSeq" id="WP_271324576.1">
    <property type="nucleotide sequence ID" value="NZ_JAAGKO020000007.1"/>
</dbReference>
<dbReference type="PROSITE" id="PS50011">
    <property type="entry name" value="PROTEIN_KINASE_DOM"/>
    <property type="match status" value="1"/>
</dbReference>
<dbReference type="InterPro" id="IPR005543">
    <property type="entry name" value="PASTA_dom"/>
</dbReference>
<keyword evidence="4" id="KW-0677">Repeat</keyword>
<accession>A0ABT6VYP3</accession>
<dbReference type="Proteomes" id="UP001156398">
    <property type="component" value="Unassembled WGS sequence"/>
</dbReference>
<feature type="compositionally biased region" description="Low complexity" evidence="11">
    <location>
        <begin position="303"/>
        <end position="322"/>
    </location>
</feature>
<dbReference type="GO" id="GO:0016301">
    <property type="term" value="F:kinase activity"/>
    <property type="evidence" value="ECO:0007669"/>
    <property type="project" value="UniProtKB-KW"/>
</dbReference>
<comment type="caution">
    <text evidence="14">The sequence shown here is derived from an EMBL/GenBank/DDBJ whole genome shotgun (WGS) entry which is preliminary data.</text>
</comment>
<keyword evidence="5 10" id="KW-0547">Nucleotide-binding</keyword>
<dbReference type="PROSITE" id="PS00107">
    <property type="entry name" value="PROTEIN_KINASE_ATP"/>
    <property type="match status" value="1"/>
</dbReference>
<evidence type="ECO:0000259" key="13">
    <source>
        <dbReference type="PROSITE" id="PS51178"/>
    </source>
</evidence>
<dbReference type="Pfam" id="PF03793">
    <property type="entry name" value="PASTA"/>
    <property type="match status" value="1"/>
</dbReference>
<protein>
    <recommendedName>
        <fullName evidence="1">non-specific serine/threonine protein kinase</fullName>
        <ecNumber evidence="1">2.7.11.1</ecNumber>
    </recommendedName>
</protein>
<evidence type="ECO:0000256" key="2">
    <source>
        <dbReference type="ARBA" id="ARBA00022527"/>
    </source>
</evidence>
<feature type="region of interest" description="Disordered" evidence="11">
    <location>
        <begin position="303"/>
        <end position="335"/>
    </location>
</feature>
<feature type="compositionally biased region" description="Basic residues" evidence="11">
    <location>
        <begin position="325"/>
        <end position="335"/>
    </location>
</feature>
<dbReference type="InterPro" id="IPR008271">
    <property type="entry name" value="Ser/Thr_kinase_AS"/>
</dbReference>
<dbReference type="PROSITE" id="PS00108">
    <property type="entry name" value="PROTEIN_KINASE_ST"/>
    <property type="match status" value="1"/>
</dbReference>
<evidence type="ECO:0000256" key="5">
    <source>
        <dbReference type="ARBA" id="ARBA00022741"/>
    </source>
</evidence>
<dbReference type="SUPFAM" id="SSF56112">
    <property type="entry name" value="Protein kinase-like (PK-like)"/>
    <property type="match status" value="1"/>
</dbReference>
<keyword evidence="7 10" id="KW-0067">ATP-binding</keyword>
<dbReference type="SMART" id="SM00220">
    <property type="entry name" value="S_TKc"/>
    <property type="match status" value="1"/>
</dbReference>
<dbReference type="InterPro" id="IPR000719">
    <property type="entry name" value="Prot_kinase_dom"/>
</dbReference>
<keyword evidence="3" id="KW-0808">Transferase</keyword>
<dbReference type="PANTHER" id="PTHR43289">
    <property type="entry name" value="MITOGEN-ACTIVATED PROTEIN KINASE KINASE KINASE 20-RELATED"/>
    <property type="match status" value="1"/>
</dbReference>
<comment type="catalytic activity">
    <reaction evidence="8">
        <text>L-threonyl-[protein] + ATP = O-phospho-L-threonyl-[protein] + ADP + H(+)</text>
        <dbReference type="Rhea" id="RHEA:46608"/>
        <dbReference type="Rhea" id="RHEA-COMP:11060"/>
        <dbReference type="Rhea" id="RHEA-COMP:11605"/>
        <dbReference type="ChEBI" id="CHEBI:15378"/>
        <dbReference type="ChEBI" id="CHEBI:30013"/>
        <dbReference type="ChEBI" id="CHEBI:30616"/>
        <dbReference type="ChEBI" id="CHEBI:61977"/>
        <dbReference type="ChEBI" id="CHEBI:456216"/>
        <dbReference type="EC" id="2.7.11.1"/>
    </reaction>
</comment>
<dbReference type="Gene3D" id="3.30.10.20">
    <property type="match status" value="1"/>
</dbReference>
<feature type="domain" description="PASTA" evidence="13">
    <location>
        <begin position="382"/>
        <end position="450"/>
    </location>
</feature>
<evidence type="ECO:0000259" key="12">
    <source>
        <dbReference type="PROSITE" id="PS50011"/>
    </source>
</evidence>
<dbReference type="EC" id="2.7.11.1" evidence="1"/>
<evidence type="ECO:0000256" key="4">
    <source>
        <dbReference type="ARBA" id="ARBA00022737"/>
    </source>
</evidence>
<dbReference type="InterPro" id="IPR011009">
    <property type="entry name" value="Kinase-like_dom_sf"/>
</dbReference>
<keyword evidence="2" id="KW-0723">Serine/threonine-protein kinase</keyword>
<evidence type="ECO:0000256" key="9">
    <source>
        <dbReference type="ARBA" id="ARBA00048679"/>
    </source>
</evidence>
<evidence type="ECO:0000313" key="15">
    <source>
        <dbReference type="Proteomes" id="UP001156398"/>
    </source>
</evidence>
<name>A0ABT6VYP3_9ACTN</name>
<proteinExistence type="predicted"/>
<keyword evidence="15" id="KW-1185">Reference proteome</keyword>
<evidence type="ECO:0000313" key="14">
    <source>
        <dbReference type="EMBL" id="MDI5962598.1"/>
    </source>
</evidence>
<evidence type="ECO:0000256" key="6">
    <source>
        <dbReference type="ARBA" id="ARBA00022777"/>
    </source>
</evidence>
<dbReference type="Gene3D" id="3.30.200.20">
    <property type="entry name" value="Phosphorylase Kinase, domain 1"/>
    <property type="match status" value="1"/>
</dbReference>
<sequence>MDQGAVLAGRYAVAGLLGAGGMAEVYRAHDLRLDRDVAVKVLRAAQAGDAAFRIRFRREALAAASLNHPRIVAVFDAGDEAGGTEPPFIVMEYVEGHTLSDLVRDSSGLDVEQALRLTTGVLDALEHAHEHGIVHRDIKPANVMLSERDGVKVMDFGIARPVGVSGMTVTGTAMVVGTAEYLSPEQARGLAVDARCDLYSAGCLLYELLTGRPPFVAESPLAVAWKHVEEEPLAPSTHVPGIPAACDAVVLRALAKDREDRYPDAAAMRAAVQAALRAPHEVPAGTARFPAAATAAAPVAGRSAGVAHSPTATAPAPRAAGGRAAGRRPPRRGRRTALAASAIVLVAAAALGVHALSAGGTGGTAAGAGAGTGTGTGTTATGKQMEQAPDLRGQTMTQARRQVLARHLRLAGVRLGDCPALPGGRQVCSQQPAPGSRVTAGTGISVQISAKRH</sequence>
<dbReference type="CDD" id="cd06577">
    <property type="entry name" value="PASTA_pknB"/>
    <property type="match status" value="1"/>
</dbReference>
<comment type="catalytic activity">
    <reaction evidence="9">
        <text>L-seryl-[protein] + ATP = O-phospho-L-seryl-[protein] + ADP + H(+)</text>
        <dbReference type="Rhea" id="RHEA:17989"/>
        <dbReference type="Rhea" id="RHEA-COMP:9863"/>
        <dbReference type="Rhea" id="RHEA-COMP:11604"/>
        <dbReference type="ChEBI" id="CHEBI:15378"/>
        <dbReference type="ChEBI" id="CHEBI:29999"/>
        <dbReference type="ChEBI" id="CHEBI:30616"/>
        <dbReference type="ChEBI" id="CHEBI:83421"/>
        <dbReference type="ChEBI" id="CHEBI:456216"/>
        <dbReference type="EC" id="2.7.11.1"/>
    </reaction>
</comment>
<dbReference type="PROSITE" id="PS51178">
    <property type="entry name" value="PASTA"/>
    <property type="match status" value="1"/>
</dbReference>
<evidence type="ECO:0000256" key="8">
    <source>
        <dbReference type="ARBA" id="ARBA00047899"/>
    </source>
</evidence>
<feature type="domain" description="Protein kinase" evidence="12">
    <location>
        <begin position="11"/>
        <end position="276"/>
    </location>
</feature>